<evidence type="ECO:0000259" key="1">
    <source>
        <dbReference type="Pfam" id="PF01208"/>
    </source>
</evidence>
<organism evidence="2 3">
    <name type="scientific">Lactonifactor longoviformis DSM 17459</name>
    <dbReference type="NCBI Taxonomy" id="1122155"/>
    <lineage>
        <taxon>Bacteria</taxon>
        <taxon>Bacillati</taxon>
        <taxon>Bacillota</taxon>
        <taxon>Clostridia</taxon>
        <taxon>Eubacteriales</taxon>
        <taxon>Clostridiaceae</taxon>
        <taxon>Lactonifactor</taxon>
    </lineage>
</organism>
<feature type="domain" description="Uroporphyrinogen decarboxylase (URO-D)" evidence="1">
    <location>
        <begin position="44"/>
        <end position="279"/>
    </location>
</feature>
<accession>A0A1M5ACV7</accession>
<dbReference type="RefSeq" id="WP_072853420.1">
    <property type="nucleotide sequence ID" value="NZ_FQVI01000019.1"/>
</dbReference>
<dbReference type="Pfam" id="PF01208">
    <property type="entry name" value="URO-D"/>
    <property type="match status" value="1"/>
</dbReference>
<dbReference type="Proteomes" id="UP000184245">
    <property type="component" value="Unassembled WGS sequence"/>
</dbReference>
<evidence type="ECO:0000313" key="3">
    <source>
        <dbReference type="Proteomes" id="UP000184245"/>
    </source>
</evidence>
<gene>
    <name evidence="2" type="ORF">SAMN02745158_03136</name>
</gene>
<dbReference type="Gene3D" id="3.20.20.210">
    <property type="match status" value="1"/>
</dbReference>
<name>A0A1M5ACV7_9CLOT</name>
<dbReference type="SUPFAM" id="SSF51726">
    <property type="entry name" value="UROD/MetE-like"/>
    <property type="match status" value="1"/>
</dbReference>
<proteinExistence type="predicted"/>
<dbReference type="InterPro" id="IPR000257">
    <property type="entry name" value="Uroporphyrinogen_deCOase"/>
</dbReference>
<reference evidence="2 3" key="1">
    <citation type="submission" date="2016-11" db="EMBL/GenBank/DDBJ databases">
        <authorList>
            <person name="Jaros S."/>
            <person name="Januszkiewicz K."/>
            <person name="Wedrychowicz H."/>
        </authorList>
    </citation>
    <scope>NUCLEOTIDE SEQUENCE [LARGE SCALE GENOMIC DNA]</scope>
    <source>
        <strain evidence="2 3">DSM 17459</strain>
    </source>
</reference>
<evidence type="ECO:0000313" key="2">
    <source>
        <dbReference type="EMBL" id="SHF27866.1"/>
    </source>
</evidence>
<dbReference type="OrthoDB" id="1890402at2"/>
<sequence>MNAKENILMAYRHEEPLWVPSQTTDQDTCLPTIVMEGPKGYGVTVDAFGISWTFEEGMEGPMVTRGTKRLEDITEWRTHLKIPDPKSYDWERGAREDTAQWDRENKLSSVIIINGLFEQFHAMTGVEDALCGLLMEEEAAGDLLGALTDYRIEEINLIAQYYKPDKIQFHDDYGSNDRMFMSLETWRKMIKPYLKRIVDAVHSQGMLYEHHSCGYIAPLMDDFIELGIDALNPLQLSNHPYELKKKYGKQICFVGGFDNQGILDRQGAGYRERYEECLYRIRLMAPGGSWVAEPAMIDPGITGPLVDALYEYNAPLWEKAGYCPPEKPEQMTRTAYTAAHEDGTKANS</sequence>
<dbReference type="EMBL" id="FQVI01000019">
    <property type="protein sequence ID" value="SHF27866.1"/>
    <property type="molecule type" value="Genomic_DNA"/>
</dbReference>
<dbReference type="AlphaFoldDB" id="A0A1M5ACV7"/>
<dbReference type="GO" id="GO:0006779">
    <property type="term" value="P:porphyrin-containing compound biosynthetic process"/>
    <property type="evidence" value="ECO:0007669"/>
    <property type="project" value="InterPro"/>
</dbReference>
<dbReference type="STRING" id="1122155.SAMN02745158_03136"/>
<dbReference type="InterPro" id="IPR038071">
    <property type="entry name" value="UROD/MetE-like_sf"/>
</dbReference>
<protein>
    <submittedName>
        <fullName evidence="2">Uroporphyrinogen decarboxylase (URO-D)</fullName>
    </submittedName>
</protein>
<keyword evidence="3" id="KW-1185">Reference proteome</keyword>
<dbReference type="GO" id="GO:0004853">
    <property type="term" value="F:uroporphyrinogen decarboxylase activity"/>
    <property type="evidence" value="ECO:0007669"/>
    <property type="project" value="InterPro"/>
</dbReference>